<reference evidence="2 3" key="1">
    <citation type="journal article" date="2019" name="Int. J. Syst. Evol. Microbiol.">
        <title>The Global Catalogue of Microorganisms (GCM) 10K type strain sequencing project: providing services to taxonomists for standard genome sequencing and annotation.</title>
        <authorList>
            <consortium name="The Broad Institute Genomics Platform"/>
            <consortium name="The Broad Institute Genome Sequencing Center for Infectious Disease"/>
            <person name="Wu L."/>
            <person name="Ma J."/>
        </authorList>
    </citation>
    <scope>NUCLEOTIDE SEQUENCE [LARGE SCALE GENOMIC DNA]</scope>
    <source>
        <strain evidence="2 3">IBRC-M 10256</strain>
    </source>
</reference>
<organism evidence="2 3">
    <name type="scientific">Halovivax cerinus</name>
    <dbReference type="NCBI Taxonomy" id="1487865"/>
    <lineage>
        <taxon>Archaea</taxon>
        <taxon>Methanobacteriati</taxon>
        <taxon>Methanobacteriota</taxon>
        <taxon>Stenosarchaea group</taxon>
        <taxon>Halobacteria</taxon>
        <taxon>Halobacteriales</taxon>
        <taxon>Natrialbaceae</taxon>
        <taxon>Halovivax</taxon>
    </lineage>
</organism>
<sequence>MSSDGAGHVRVEIHKFGRLDEVIEIPPEKIGLYGLLRHVLADARVPKSMPARLALTCDDLVGVQELVGSPDRGLIDTDGCAYGLGYALEAKRAIQAYRDRPPVTLVAVGCSKRKYPSDDPIPAADRYQGGYWTNKREYYETIGDDGRIISAKHGVLKPSDPIGYYETHIEDLDDVPVDHNGRLPSGDDVTTLVDLWALDVHTSLATWIDDVAGGVDPHDVELQVLLGKQYHERLRDRDVFDGLRTRGDLTVSFPFRDAIDYSDGGGIGKQRGWMASEIEAASAPVATDGGDQCAE</sequence>
<evidence type="ECO:0000313" key="2">
    <source>
        <dbReference type="EMBL" id="MFC3958901.1"/>
    </source>
</evidence>
<dbReference type="GeneID" id="73901839"/>
<proteinExistence type="predicted"/>
<dbReference type="InterPro" id="IPR049251">
    <property type="entry name" value="DUF6884"/>
</dbReference>
<name>A0ABD5NPI0_9EURY</name>
<comment type="caution">
    <text evidence="2">The sequence shown here is derived from an EMBL/GenBank/DDBJ whole genome shotgun (WGS) entry which is preliminary data.</text>
</comment>
<dbReference type="Pfam" id="PF21818">
    <property type="entry name" value="DUF6884"/>
    <property type="match status" value="1"/>
</dbReference>
<accession>A0ABD5NPI0</accession>
<evidence type="ECO:0000259" key="1">
    <source>
        <dbReference type="Pfam" id="PF21818"/>
    </source>
</evidence>
<dbReference type="RefSeq" id="WP_256532733.1">
    <property type="nucleotide sequence ID" value="NZ_CP101824.1"/>
</dbReference>
<dbReference type="AlphaFoldDB" id="A0ABD5NPI0"/>
<dbReference type="EMBL" id="JBHSAQ010000009">
    <property type="protein sequence ID" value="MFC3958901.1"/>
    <property type="molecule type" value="Genomic_DNA"/>
</dbReference>
<evidence type="ECO:0000313" key="3">
    <source>
        <dbReference type="Proteomes" id="UP001595846"/>
    </source>
</evidence>
<keyword evidence="3" id="KW-1185">Reference proteome</keyword>
<feature type="domain" description="DUF6884" evidence="1">
    <location>
        <begin position="107"/>
        <end position="234"/>
    </location>
</feature>
<gene>
    <name evidence="2" type="ORF">ACFOUR_11065</name>
</gene>
<protein>
    <submittedName>
        <fullName evidence="2">DUF6884 domain-containing protein</fullName>
    </submittedName>
</protein>
<dbReference type="Proteomes" id="UP001595846">
    <property type="component" value="Unassembled WGS sequence"/>
</dbReference>